<dbReference type="PANTHER" id="PTHR44329:SF214">
    <property type="entry name" value="PROTEIN KINASE DOMAIN-CONTAINING PROTEIN"/>
    <property type="match status" value="1"/>
</dbReference>
<evidence type="ECO:0000259" key="2">
    <source>
        <dbReference type="PROSITE" id="PS50011"/>
    </source>
</evidence>
<evidence type="ECO:0000313" key="4">
    <source>
        <dbReference type="Proteomes" id="UP000559027"/>
    </source>
</evidence>
<name>A0A8H5GC18_9AGAR</name>
<dbReference type="AlphaFoldDB" id="A0A8H5GC18"/>
<dbReference type="PROSITE" id="PS00108">
    <property type="entry name" value="PROTEIN_KINASE_ST"/>
    <property type="match status" value="1"/>
</dbReference>
<dbReference type="GO" id="GO:0004674">
    <property type="term" value="F:protein serine/threonine kinase activity"/>
    <property type="evidence" value="ECO:0007669"/>
    <property type="project" value="TreeGrafter"/>
</dbReference>
<dbReference type="EMBL" id="JAACJO010000002">
    <property type="protein sequence ID" value="KAF5362148.1"/>
    <property type="molecule type" value="Genomic_DNA"/>
</dbReference>
<feature type="domain" description="Protein kinase" evidence="2">
    <location>
        <begin position="846"/>
        <end position="1123"/>
    </location>
</feature>
<evidence type="ECO:0000313" key="3">
    <source>
        <dbReference type="EMBL" id="KAF5362148.1"/>
    </source>
</evidence>
<dbReference type="Gene3D" id="1.10.510.10">
    <property type="entry name" value="Transferase(Phosphotransferase) domain 1"/>
    <property type="match status" value="3"/>
</dbReference>
<organism evidence="3 4">
    <name type="scientific">Leucocoprinus leucothites</name>
    <dbReference type="NCBI Taxonomy" id="201217"/>
    <lineage>
        <taxon>Eukaryota</taxon>
        <taxon>Fungi</taxon>
        <taxon>Dikarya</taxon>
        <taxon>Basidiomycota</taxon>
        <taxon>Agaricomycotina</taxon>
        <taxon>Agaricomycetes</taxon>
        <taxon>Agaricomycetidae</taxon>
        <taxon>Agaricales</taxon>
        <taxon>Agaricineae</taxon>
        <taxon>Agaricaceae</taxon>
        <taxon>Leucocoprinus</taxon>
    </lineage>
</organism>
<dbReference type="SMART" id="SM00220">
    <property type="entry name" value="S_TKc"/>
    <property type="match status" value="2"/>
</dbReference>
<feature type="domain" description="Protein kinase" evidence="2">
    <location>
        <begin position="78"/>
        <end position="351"/>
    </location>
</feature>
<dbReference type="OrthoDB" id="4062651at2759"/>
<accession>A0A8H5GC18</accession>
<sequence length="1187" mass="132140">MDPPPSDSQASAPVHIATDEPDSISSLRQLVSQIDTESRMQEVVDKAKDLTLEETQLLVDCLSMALDKNAVPAKNRSYIWRSIIKVASSAKIFSRNHTLDPNQITSEGATSPGSYRILGKPSTRLKVLKTVKKGSDALYDESLVSWVHLSHPNILPLYAIFLEGDNDVSLVFPQCTTNGNICDYADAHPTVPRMPLVSDVINGLHHIHQLDLVHGELSPESVVVSDDGRALITELDPMSELRESGLSSARYSAPELLREDDIQPTKATDVWSFACLCYEVLSGKVPFYQITREFRVSGAVVAGAKPIRLGQGEVGGDEISDAMWQLLLKCWEYEPNDRPVCSTILQLLSGIDIPDHRSEAKSLIKPEIAKGSTIDFANARARLTRVLGPNQPTSVRVPQHLHHLVLRLISNPTKFEATAAAANKLSPNDMQCLIDFLDLAVDGLPRGTHPDRSILTLMSKIMMSTYIFPQSYRLNGVQYDPASAAEARHGAVYKGRGINIRIDVLKESDAALLFLRGLSRWSRFSHPNILPLYGVFLEDTSKSPQICVVTPLLNNGNLRDYALTLPQRSRMPLISDVINGLSYLHKSSINYSSPTLRGETVLITDTGRAVLLGFGMTEALIAPEATTSTSKLRFRGPNFVGGSTKEDIWSFGCLYYEVLSRKLPYYQYEEDHQVRAAISAGELPRRPNRADGDMDEIDDKAWDLITKCCRPWRGARITAQEVQELLANMIEDNRPYTTDFPGVDILALRSSPDLDFHRVENLLDQIQVELLREPLSDILRNRINDVAVAVAGVGFDDTRVLVDFLDLVLKNRISISAERNRVLALLSKVTASTRIFPQRYQVKGIKYHPTPVAEGGFGTVHQGSDPTVCVKVMMKVDEKSLAVWVRELILWAHASHPNILPFYGVMLESDHNSQRICLVSPFMKNGNLHDYASRLPQKSRLPLILDVVNGLQYIHELGIVHSDLKGPNVLISNEGRALITDFGASHIITATAAPTSSSIFSTLRFAAPEVVLGGEHWQPTKESDIWSFGCLCYETLSRRTPYYQYKLPVQVNAALTRKELPKRPIATKQNDADEASEMDDLNWDEEDDENWDTIDDQTWGLITRCCAPEPEDRPKIPGIQELIADMKIWDDRPAAKATSGVDVFKPVLDPEINLSRVGELFEKVREVVAPLDSSDDEENPFNLFNSL</sequence>
<dbReference type="PROSITE" id="PS50011">
    <property type="entry name" value="PROTEIN_KINASE_DOM"/>
    <property type="match status" value="3"/>
</dbReference>
<protein>
    <recommendedName>
        <fullName evidence="2">Protein kinase domain-containing protein</fullName>
    </recommendedName>
</protein>
<keyword evidence="4" id="KW-1185">Reference proteome</keyword>
<feature type="domain" description="Protein kinase" evidence="2">
    <location>
        <begin position="478"/>
        <end position="737"/>
    </location>
</feature>
<feature type="region of interest" description="Disordered" evidence="1">
    <location>
        <begin position="1"/>
        <end position="22"/>
    </location>
</feature>
<dbReference type="InterPro" id="IPR000719">
    <property type="entry name" value="Prot_kinase_dom"/>
</dbReference>
<comment type="caution">
    <text evidence="3">The sequence shown here is derived from an EMBL/GenBank/DDBJ whole genome shotgun (WGS) entry which is preliminary data.</text>
</comment>
<dbReference type="Proteomes" id="UP000559027">
    <property type="component" value="Unassembled WGS sequence"/>
</dbReference>
<dbReference type="InterPro" id="IPR008271">
    <property type="entry name" value="Ser/Thr_kinase_AS"/>
</dbReference>
<dbReference type="InterPro" id="IPR011009">
    <property type="entry name" value="Kinase-like_dom_sf"/>
</dbReference>
<evidence type="ECO:0000256" key="1">
    <source>
        <dbReference type="SAM" id="MobiDB-lite"/>
    </source>
</evidence>
<gene>
    <name evidence="3" type="ORF">D9756_002541</name>
</gene>
<proteinExistence type="predicted"/>
<reference evidence="3 4" key="1">
    <citation type="journal article" date="2020" name="ISME J.">
        <title>Uncovering the hidden diversity of litter-decomposition mechanisms in mushroom-forming fungi.</title>
        <authorList>
            <person name="Floudas D."/>
            <person name="Bentzer J."/>
            <person name="Ahren D."/>
            <person name="Johansson T."/>
            <person name="Persson P."/>
            <person name="Tunlid A."/>
        </authorList>
    </citation>
    <scope>NUCLEOTIDE SEQUENCE [LARGE SCALE GENOMIC DNA]</scope>
    <source>
        <strain evidence="3 4">CBS 146.42</strain>
    </source>
</reference>
<dbReference type="GO" id="GO:0005524">
    <property type="term" value="F:ATP binding"/>
    <property type="evidence" value="ECO:0007669"/>
    <property type="project" value="InterPro"/>
</dbReference>
<dbReference type="Pfam" id="PF00069">
    <property type="entry name" value="Pkinase"/>
    <property type="match status" value="3"/>
</dbReference>
<dbReference type="PANTHER" id="PTHR44329">
    <property type="entry name" value="SERINE/THREONINE-PROTEIN KINASE TNNI3K-RELATED"/>
    <property type="match status" value="1"/>
</dbReference>
<dbReference type="InterPro" id="IPR051681">
    <property type="entry name" value="Ser/Thr_Kinases-Pseudokinases"/>
</dbReference>
<dbReference type="SUPFAM" id="SSF56112">
    <property type="entry name" value="Protein kinase-like (PK-like)"/>
    <property type="match status" value="3"/>
</dbReference>